<proteinExistence type="inferred from homology"/>
<dbReference type="EMBL" id="QANS01000009">
    <property type="protein sequence ID" value="PTU28265.1"/>
    <property type="molecule type" value="Genomic_DNA"/>
</dbReference>
<dbReference type="SUPFAM" id="SSF88946">
    <property type="entry name" value="Sigma2 domain of RNA polymerase sigma factors"/>
    <property type="match status" value="1"/>
</dbReference>
<feature type="domain" description="RNA polymerase sigma factor 70 region 4 type 2" evidence="6">
    <location>
        <begin position="123"/>
        <end position="175"/>
    </location>
</feature>
<evidence type="ECO:0000313" key="8">
    <source>
        <dbReference type="Proteomes" id="UP000244248"/>
    </source>
</evidence>
<keyword evidence="4" id="KW-0804">Transcription</keyword>
<dbReference type="InterPro" id="IPR014284">
    <property type="entry name" value="RNA_pol_sigma-70_dom"/>
</dbReference>
<dbReference type="InterPro" id="IPR039425">
    <property type="entry name" value="RNA_pol_sigma-70-like"/>
</dbReference>
<dbReference type="InterPro" id="IPR007627">
    <property type="entry name" value="RNA_pol_sigma70_r2"/>
</dbReference>
<name>A0A2T5MB83_9GAMM</name>
<evidence type="ECO:0000256" key="4">
    <source>
        <dbReference type="ARBA" id="ARBA00023163"/>
    </source>
</evidence>
<dbReference type="CDD" id="cd06171">
    <property type="entry name" value="Sigma70_r4"/>
    <property type="match status" value="1"/>
</dbReference>
<feature type="domain" description="RNA polymerase sigma-70 region 2" evidence="5">
    <location>
        <begin position="25"/>
        <end position="90"/>
    </location>
</feature>
<keyword evidence="8" id="KW-1185">Reference proteome</keyword>
<dbReference type="NCBIfam" id="TIGR02937">
    <property type="entry name" value="sigma70-ECF"/>
    <property type="match status" value="1"/>
</dbReference>
<dbReference type="Gene3D" id="1.10.10.10">
    <property type="entry name" value="Winged helix-like DNA-binding domain superfamily/Winged helix DNA-binding domain"/>
    <property type="match status" value="1"/>
</dbReference>
<sequence>MPEIGITVSETPAHEAFSSVEVAALFKRFQPALIRFFERRSFSSADAEDLAQEVFIKITRLDSSVNIWQPEAFLFQIAANVLRDRVRRDKSRFQGHHVTIDDAVDIGEVPSEESVYEGKESLNQFLLVLSGLTPKCRIVFLLHKYEGLSYSEIARRFDISVSAVEKHMIHAIKQLKQKWQGGL</sequence>
<dbReference type="GO" id="GO:0006352">
    <property type="term" value="P:DNA-templated transcription initiation"/>
    <property type="evidence" value="ECO:0007669"/>
    <property type="project" value="InterPro"/>
</dbReference>
<dbReference type="GO" id="GO:0016987">
    <property type="term" value="F:sigma factor activity"/>
    <property type="evidence" value="ECO:0007669"/>
    <property type="project" value="UniProtKB-KW"/>
</dbReference>
<comment type="caution">
    <text evidence="7">The sequence shown here is derived from an EMBL/GenBank/DDBJ whole genome shotgun (WGS) entry which is preliminary data.</text>
</comment>
<dbReference type="InterPro" id="IPR036388">
    <property type="entry name" value="WH-like_DNA-bd_sf"/>
</dbReference>
<keyword evidence="3" id="KW-0731">Sigma factor</keyword>
<dbReference type="Pfam" id="PF08281">
    <property type="entry name" value="Sigma70_r4_2"/>
    <property type="match status" value="1"/>
</dbReference>
<evidence type="ECO:0000259" key="5">
    <source>
        <dbReference type="Pfam" id="PF04542"/>
    </source>
</evidence>
<dbReference type="RefSeq" id="WP_107941725.1">
    <property type="nucleotide sequence ID" value="NZ_QANS01000009.1"/>
</dbReference>
<dbReference type="PANTHER" id="PTHR43133:SF63">
    <property type="entry name" value="RNA POLYMERASE SIGMA FACTOR FECI-RELATED"/>
    <property type="match status" value="1"/>
</dbReference>
<dbReference type="InterPro" id="IPR013325">
    <property type="entry name" value="RNA_pol_sigma_r2"/>
</dbReference>
<evidence type="ECO:0000259" key="6">
    <source>
        <dbReference type="Pfam" id="PF08281"/>
    </source>
</evidence>
<reference evidence="7 8" key="1">
    <citation type="submission" date="2018-04" db="EMBL/GenBank/DDBJ databases">
        <title>Novel species isolated from glacier.</title>
        <authorList>
            <person name="Liu Q."/>
            <person name="Xin Y.-H."/>
        </authorList>
    </citation>
    <scope>NUCLEOTIDE SEQUENCE [LARGE SCALE GENOMIC DNA]</scope>
    <source>
        <strain evidence="7 8">GT1R17</strain>
    </source>
</reference>
<evidence type="ECO:0000256" key="1">
    <source>
        <dbReference type="ARBA" id="ARBA00010641"/>
    </source>
</evidence>
<accession>A0A2T5MB83</accession>
<dbReference type="AlphaFoldDB" id="A0A2T5MB83"/>
<dbReference type="Pfam" id="PF04542">
    <property type="entry name" value="Sigma70_r2"/>
    <property type="match status" value="1"/>
</dbReference>
<comment type="similarity">
    <text evidence="1">Belongs to the sigma-70 factor family. ECF subfamily.</text>
</comment>
<evidence type="ECO:0000256" key="2">
    <source>
        <dbReference type="ARBA" id="ARBA00023015"/>
    </source>
</evidence>
<organism evidence="7 8">
    <name type="scientific">Stenotrophobium rhamnosiphilum</name>
    <dbReference type="NCBI Taxonomy" id="2029166"/>
    <lineage>
        <taxon>Bacteria</taxon>
        <taxon>Pseudomonadati</taxon>
        <taxon>Pseudomonadota</taxon>
        <taxon>Gammaproteobacteria</taxon>
        <taxon>Nevskiales</taxon>
        <taxon>Nevskiaceae</taxon>
        <taxon>Stenotrophobium</taxon>
    </lineage>
</organism>
<dbReference type="GO" id="GO:0003677">
    <property type="term" value="F:DNA binding"/>
    <property type="evidence" value="ECO:0007669"/>
    <property type="project" value="InterPro"/>
</dbReference>
<dbReference type="OrthoDB" id="9797134at2"/>
<dbReference type="InterPro" id="IPR013324">
    <property type="entry name" value="RNA_pol_sigma_r3/r4-like"/>
</dbReference>
<dbReference type="Proteomes" id="UP000244248">
    <property type="component" value="Unassembled WGS sequence"/>
</dbReference>
<keyword evidence="2" id="KW-0805">Transcription regulation</keyword>
<gene>
    <name evidence="7" type="ORF">CJD38_17680</name>
</gene>
<dbReference type="PANTHER" id="PTHR43133">
    <property type="entry name" value="RNA POLYMERASE ECF-TYPE SIGMA FACTO"/>
    <property type="match status" value="1"/>
</dbReference>
<protein>
    <submittedName>
        <fullName evidence="7">RNA polymerase subunit sigma-24</fullName>
    </submittedName>
</protein>
<dbReference type="SUPFAM" id="SSF88659">
    <property type="entry name" value="Sigma3 and sigma4 domains of RNA polymerase sigma factors"/>
    <property type="match status" value="1"/>
</dbReference>
<evidence type="ECO:0000313" key="7">
    <source>
        <dbReference type="EMBL" id="PTU28265.1"/>
    </source>
</evidence>
<dbReference type="Gene3D" id="1.10.1740.10">
    <property type="match status" value="1"/>
</dbReference>
<dbReference type="InterPro" id="IPR013249">
    <property type="entry name" value="RNA_pol_sigma70_r4_t2"/>
</dbReference>
<evidence type="ECO:0000256" key="3">
    <source>
        <dbReference type="ARBA" id="ARBA00023082"/>
    </source>
</evidence>